<evidence type="ECO:0000313" key="7">
    <source>
        <dbReference type="Proteomes" id="UP000306192"/>
    </source>
</evidence>
<dbReference type="PANTHER" id="PTHR30055:SF234">
    <property type="entry name" value="HTH-TYPE TRANSCRIPTIONAL REGULATOR BETI"/>
    <property type="match status" value="1"/>
</dbReference>
<dbReference type="PANTHER" id="PTHR30055">
    <property type="entry name" value="HTH-TYPE TRANSCRIPTIONAL REGULATOR RUTR"/>
    <property type="match status" value="1"/>
</dbReference>
<organism evidence="6 7">
    <name type="scientific">Subtercola vilae</name>
    <dbReference type="NCBI Taxonomy" id="2056433"/>
    <lineage>
        <taxon>Bacteria</taxon>
        <taxon>Bacillati</taxon>
        <taxon>Actinomycetota</taxon>
        <taxon>Actinomycetes</taxon>
        <taxon>Micrococcales</taxon>
        <taxon>Microbacteriaceae</taxon>
        <taxon>Subtercola</taxon>
    </lineage>
</organism>
<dbReference type="EMBL" id="QYRT01000048">
    <property type="protein sequence ID" value="TIH30817.1"/>
    <property type="molecule type" value="Genomic_DNA"/>
</dbReference>
<dbReference type="InterPro" id="IPR001647">
    <property type="entry name" value="HTH_TetR"/>
</dbReference>
<dbReference type="Pfam" id="PF00440">
    <property type="entry name" value="TetR_N"/>
    <property type="match status" value="1"/>
</dbReference>
<dbReference type="PROSITE" id="PS50977">
    <property type="entry name" value="HTH_TETR_2"/>
    <property type="match status" value="1"/>
</dbReference>
<dbReference type="PRINTS" id="PR00455">
    <property type="entry name" value="HTHTETR"/>
</dbReference>
<dbReference type="GO" id="GO:0000976">
    <property type="term" value="F:transcription cis-regulatory region binding"/>
    <property type="evidence" value="ECO:0007669"/>
    <property type="project" value="TreeGrafter"/>
</dbReference>
<dbReference type="GO" id="GO:0003700">
    <property type="term" value="F:DNA-binding transcription factor activity"/>
    <property type="evidence" value="ECO:0007669"/>
    <property type="project" value="TreeGrafter"/>
</dbReference>
<evidence type="ECO:0000259" key="5">
    <source>
        <dbReference type="PROSITE" id="PS50977"/>
    </source>
</evidence>
<dbReference type="AlphaFoldDB" id="A0A4T2BHS0"/>
<dbReference type="OrthoDB" id="3784817at2"/>
<reference evidence="6 7" key="1">
    <citation type="journal article" date="2019" name="Microorganisms">
        <title>Systematic Affiliation and Genome Analysis of Subtercola vilae DB165(T) with Particular Emphasis on Cold Adaptation of an Isolate from a High-Altitude Cold Volcano Lake.</title>
        <authorList>
            <person name="Villalobos A.S."/>
            <person name="Wiese J."/>
            <person name="Imhoff J.F."/>
            <person name="Dorador C."/>
            <person name="Keller A."/>
            <person name="Hentschel U."/>
        </authorList>
    </citation>
    <scope>NUCLEOTIDE SEQUENCE [LARGE SCALE GENOMIC DNA]</scope>
    <source>
        <strain evidence="6 7">DB165</strain>
    </source>
</reference>
<sequence>MTDQIDTRSSTRERIIEVAALLLRDQGQAAVTTRGVAERAGVQAPTIYRLFGDKDGLLDAVAEQVMTDFASTKTQAVASAVSENVDPVADLRSGWNMTIEFGIANPALFVLLSDPARGQQSAAAKAGTQLLADRVHRVALQGQLRVSEERAVELIHAAGTGAVLVTLAKPLTERDRSLADTMFDAVLEQIVTQQTASPEAPAGDMISHAVALRAHAGQASTLTPGEQSLLTEWLDRIVEGEYGAATAS</sequence>
<proteinExistence type="predicted"/>
<feature type="DNA-binding region" description="H-T-H motif" evidence="4">
    <location>
        <begin position="32"/>
        <end position="51"/>
    </location>
</feature>
<keyword evidence="2 4" id="KW-0238">DNA-binding</keyword>
<keyword evidence="3" id="KW-0804">Transcription</keyword>
<dbReference type="SUPFAM" id="SSF46689">
    <property type="entry name" value="Homeodomain-like"/>
    <property type="match status" value="1"/>
</dbReference>
<protein>
    <submittedName>
        <fullName evidence="6">TetR/AcrR family transcriptional regulator</fullName>
    </submittedName>
</protein>
<evidence type="ECO:0000256" key="3">
    <source>
        <dbReference type="ARBA" id="ARBA00023163"/>
    </source>
</evidence>
<comment type="caution">
    <text evidence="6">The sequence shown here is derived from an EMBL/GenBank/DDBJ whole genome shotgun (WGS) entry which is preliminary data.</text>
</comment>
<dbReference type="RefSeq" id="WP_136643479.1">
    <property type="nucleotide sequence ID" value="NZ_QYRT01000048.1"/>
</dbReference>
<evidence type="ECO:0000256" key="1">
    <source>
        <dbReference type="ARBA" id="ARBA00023015"/>
    </source>
</evidence>
<dbReference type="Proteomes" id="UP000306192">
    <property type="component" value="Unassembled WGS sequence"/>
</dbReference>
<gene>
    <name evidence="6" type="ORF">D4765_16860</name>
</gene>
<dbReference type="InterPro" id="IPR009057">
    <property type="entry name" value="Homeodomain-like_sf"/>
</dbReference>
<accession>A0A4T2BHS0</accession>
<name>A0A4T2BHS0_9MICO</name>
<keyword evidence="1" id="KW-0805">Transcription regulation</keyword>
<dbReference type="InterPro" id="IPR050109">
    <property type="entry name" value="HTH-type_TetR-like_transc_reg"/>
</dbReference>
<evidence type="ECO:0000256" key="4">
    <source>
        <dbReference type="PROSITE-ProRule" id="PRU00335"/>
    </source>
</evidence>
<dbReference type="Gene3D" id="1.10.357.10">
    <property type="entry name" value="Tetracycline Repressor, domain 2"/>
    <property type="match status" value="1"/>
</dbReference>
<evidence type="ECO:0000256" key="2">
    <source>
        <dbReference type="ARBA" id="ARBA00023125"/>
    </source>
</evidence>
<keyword evidence="7" id="KW-1185">Reference proteome</keyword>
<evidence type="ECO:0000313" key="6">
    <source>
        <dbReference type="EMBL" id="TIH30817.1"/>
    </source>
</evidence>
<feature type="domain" description="HTH tetR-type" evidence="5">
    <location>
        <begin position="9"/>
        <end position="69"/>
    </location>
</feature>